<dbReference type="Proteomes" id="UP001336020">
    <property type="component" value="Unassembled WGS sequence"/>
</dbReference>
<keyword evidence="5" id="KW-1185">Reference proteome</keyword>
<organism evidence="4 5">
    <name type="scientific">Rhodococcus artemisiae</name>
    <dbReference type="NCBI Taxonomy" id="714159"/>
    <lineage>
        <taxon>Bacteria</taxon>
        <taxon>Bacillati</taxon>
        <taxon>Actinomycetota</taxon>
        <taxon>Actinomycetes</taxon>
        <taxon>Mycobacteriales</taxon>
        <taxon>Nocardiaceae</taxon>
        <taxon>Rhodococcus</taxon>
    </lineage>
</organism>
<keyword evidence="3" id="KW-0503">Monooxygenase</keyword>
<name>A0ABU7LAE3_9NOCA</name>
<keyword evidence="4" id="KW-0560">Oxidoreductase</keyword>
<gene>
    <name evidence="4" type="ORF">Q7514_13440</name>
</gene>
<dbReference type="RefSeq" id="WP_330133764.1">
    <property type="nucleotide sequence ID" value="NZ_JAUTXY010000005.1"/>
</dbReference>
<reference evidence="4 5" key="1">
    <citation type="submission" date="2023-07" db="EMBL/GenBank/DDBJ databases">
        <authorList>
            <person name="Girao M."/>
            <person name="Carvalho M.F."/>
        </authorList>
    </citation>
    <scope>NUCLEOTIDE SEQUENCE [LARGE SCALE GENOMIC DNA]</scope>
    <source>
        <strain evidence="4 5">YIM65754</strain>
    </source>
</reference>
<dbReference type="InterPro" id="IPR036188">
    <property type="entry name" value="FAD/NAD-bd_sf"/>
</dbReference>
<evidence type="ECO:0000313" key="4">
    <source>
        <dbReference type="EMBL" id="MEE2058524.1"/>
    </source>
</evidence>
<dbReference type="PRINTS" id="PR00411">
    <property type="entry name" value="PNDRDTASEI"/>
</dbReference>
<dbReference type="EC" id="1.14.13.-" evidence="4"/>
<evidence type="ECO:0000313" key="5">
    <source>
        <dbReference type="Proteomes" id="UP001336020"/>
    </source>
</evidence>
<accession>A0ABU7LAE3</accession>
<dbReference type="PANTHER" id="PTHR43872:SF1">
    <property type="entry name" value="MONOOXYGENASE, PUTATIVE (AFU_ORTHOLOGUE AFUA_8G02570)-RELATED"/>
    <property type="match status" value="1"/>
</dbReference>
<comment type="cofactor">
    <cofactor evidence="1">
        <name>FAD</name>
        <dbReference type="ChEBI" id="CHEBI:57692"/>
    </cofactor>
</comment>
<proteinExistence type="inferred from homology"/>
<dbReference type="GO" id="GO:0016491">
    <property type="term" value="F:oxidoreductase activity"/>
    <property type="evidence" value="ECO:0007669"/>
    <property type="project" value="UniProtKB-KW"/>
</dbReference>
<evidence type="ECO:0000256" key="2">
    <source>
        <dbReference type="ARBA" id="ARBA00010139"/>
    </source>
</evidence>
<dbReference type="SUPFAM" id="SSF51905">
    <property type="entry name" value="FAD/NAD(P)-binding domain"/>
    <property type="match status" value="2"/>
</dbReference>
<dbReference type="Gene3D" id="3.50.50.60">
    <property type="entry name" value="FAD/NAD(P)-binding domain"/>
    <property type="match status" value="1"/>
</dbReference>
<evidence type="ECO:0000256" key="1">
    <source>
        <dbReference type="ARBA" id="ARBA00001974"/>
    </source>
</evidence>
<protein>
    <submittedName>
        <fullName evidence="4">NAD(P)/FAD-dependent oxidoreductase</fullName>
        <ecNumber evidence="4">1.14.13.-</ecNumber>
    </submittedName>
</protein>
<evidence type="ECO:0000256" key="3">
    <source>
        <dbReference type="ARBA" id="ARBA00023033"/>
    </source>
</evidence>
<sequence length="507" mass="55647">MSNLPNTTESREVDVLIVGAGISGINAAYRVQEQNPDLTYLVVDRRRQLGGTWDLFRYPGIRSDSDFFTLAFPFHPWTGKNVIVDGNEILAYLTEVTETFGIDKHLQFDTKVHSGDWSSADARWTVKCTVQGAETTITAKFVIMCTGYYDYDNPYDPEFQGVGDFTGEIVHPQFWPEDLACSGKRITVIGSGATAVTLVPSLAKLGADVTMVQRTPSYVLAQPRHDPIADTARRFLPAGTAHCLMRAKNTALQWTLYQACRRAPGLMKALLRKGAIAGTGSQAVVDEHFTPPYNPWDQRLCIAPHGDLFTAVKNGSATMVTGSIDTFVPEGLRLTDGRTVEADIVVTATGLSIKLLGGIEIRVDGTIIDLSRETAFRGVMLSNIPNLGFCIGYINLSWTMRADMSARLLARILRRLSRTRADWVAPALPDYLGPQGPLLDMQSGYLARAAALMPRATNRYPWAMAQNFFRDAWATNRADLDEGLRWANRAAAGTATTPTTDSAITRG</sequence>
<dbReference type="EMBL" id="JAUTXY010000005">
    <property type="protein sequence ID" value="MEE2058524.1"/>
    <property type="molecule type" value="Genomic_DNA"/>
</dbReference>
<dbReference type="InterPro" id="IPR051820">
    <property type="entry name" value="FAD-binding_MO"/>
</dbReference>
<comment type="caution">
    <text evidence="4">The sequence shown here is derived from an EMBL/GenBank/DDBJ whole genome shotgun (WGS) entry which is preliminary data.</text>
</comment>
<dbReference type="PANTHER" id="PTHR43872">
    <property type="entry name" value="MONOOXYGENASE, PUTATIVE (AFU_ORTHOLOGUE AFUA_8G02570)-RELATED"/>
    <property type="match status" value="1"/>
</dbReference>
<comment type="similarity">
    <text evidence="2">Belongs to the FAD-binding monooxygenase family.</text>
</comment>
<dbReference type="Pfam" id="PF13738">
    <property type="entry name" value="Pyr_redox_3"/>
    <property type="match status" value="1"/>
</dbReference>